<dbReference type="PANTHER" id="PTHR38456">
    <property type="entry name" value="CYCLIC DI-AMP RECEPTOR A"/>
    <property type="match status" value="1"/>
</dbReference>
<dbReference type="InterPro" id="IPR015867">
    <property type="entry name" value="N-reg_PII/ATP_PRibTrfase_C"/>
</dbReference>
<evidence type="ECO:0000313" key="1">
    <source>
        <dbReference type="EMBL" id="VFB17081.1"/>
    </source>
</evidence>
<dbReference type="Pfam" id="PF06153">
    <property type="entry name" value="CdAMP_rec"/>
    <property type="match status" value="1"/>
</dbReference>
<accession>A0A8H2QSN0</accession>
<dbReference type="RefSeq" id="WP_072469913.1">
    <property type="nucleotide sequence ID" value="NZ_CAACYI010000001.1"/>
</dbReference>
<protein>
    <submittedName>
        <fullName evidence="1">Uncharacterized protein conserved in bacteria</fullName>
    </submittedName>
</protein>
<dbReference type="SUPFAM" id="SSF54913">
    <property type="entry name" value="GlnB-like"/>
    <property type="match status" value="1"/>
</dbReference>
<dbReference type="EMBL" id="CAACYI010000001">
    <property type="protein sequence ID" value="VFB17081.1"/>
    <property type="molecule type" value="Genomic_DNA"/>
</dbReference>
<keyword evidence="2" id="KW-1185">Reference proteome</keyword>
<reference evidence="1 2" key="1">
    <citation type="submission" date="2019-02" db="EMBL/GenBank/DDBJ databases">
        <authorList>
            <consortium name="Pathogen Informatics"/>
        </authorList>
    </citation>
    <scope>NUCLEOTIDE SEQUENCE [LARGE SCALE GENOMIC DNA]</scope>
    <source>
        <strain evidence="1 2">3012STDY7089603</strain>
    </source>
</reference>
<dbReference type="InterPro" id="IPR010375">
    <property type="entry name" value="CdAMP_rec"/>
</dbReference>
<gene>
    <name evidence="1" type="ORF">NCTC13150_01665</name>
</gene>
<organism evidence="1 2">
    <name type="scientific">Urinicoccus massiliensis</name>
    <dbReference type="NCBI Taxonomy" id="1723382"/>
    <lineage>
        <taxon>Bacteria</taxon>
        <taxon>Bacillati</taxon>
        <taxon>Bacillota</taxon>
        <taxon>Tissierellia</taxon>
        <taxon>Tissierellales</taxon>
        <taxon>Peptoniphilaceae</taxon>
        <taxon>Urinicoccus</taxon>
    </lineage>
</organism>
<dbReference type="PANTHER" id="PTHR38456:SF1">
    <property type="entry name" value="CYCLIC DI-AMP RECEPTOR A"/>
    <property type="match status" value="1"/>
</dbReference>
<comment type="caution">
    <text evidence="1">The sequence shown here is derived from an EMBL/GenBank/DDBJ whole genome shotgun (WGS) entry which is preliminary data.</text>
</comment>
<proteinExistence type="predicted"/>
<dbReference type="AlphaFoldDB" id="A0A8H2QSN0"/>
<dbReference type="Gene3D" id="3.30.70.120">
    <property type="match status" value="1"/>
</dbReference>
<dbReference type="Proteomes" id="UP000377798">
    <property type="component" value="Unassembled WGS sequence"/>
</dbReference>
<dbReference type="InterPro" id="IPR011322">
    <property type="entry name" value="N-reg_PII-like_a/b"/>
</dbReference>
<name>A0A8H2QSN0_9FIRM</name>
<evidence type="ECO:0000313" key="2">
    <source>
        <dbReference type="Proteomes" id="UP000377798"/>
    </source>
</evidence>
<sequence length="109" mass="11957">MDKLVIAIVQDQDASILIEEVTKANFRVTKLSSSGGFLKSGNTTLLMGVQEDQVKDLLKIIEKNCKTREVATSLLTVTMPGESYAPYPVNVTVGGATVFILDVDQYIRY</sequence>